<comment type="caution">
    <text evidence="2">The sequence shown here is derived from an EMBL/GenBank/DDBJ whole genome shotgun (WGS) entry which is preliminary data.</text>
</comment>
<dbReference type="NCBIfam" id="TIGR01764">
    <property type="entry name" value="excise"/>
    <property type="match status" value="1"/>
</dbReference>
<dbReference type="RefSeq" id="WP_185434255.1">
    <property type="nucleotide sequence ID" value="NZ_JAARSH010000002.1"/>
</dbReference>
<dbReference type="SUPFAM" id="SSF46955">
    <property type="entry name" value="Putative DNA-binding domain"/>
    <property type="match status" value="1"/>
</dbReference>
<proteinExistence type="predicted"/>
<sequence length="73" mass="8593">MHASYSKPRVIIVKPRKAMRAEEAAEFLDIGMSTLYRYARNKIIPGRKIGSDWRFSRLALEKWLNPEVKEENE</sequence>
<evidence type="ECO:0000313" key="2">
    <source>
        <dbReference type="EMBL" id="MBC1615361.1"/>
    </source>
</evidence>
<reference evidence="2 3" key="1">
    <citation type="submission" date="2020-03" db="EMBL/GenBank/DDBJ databases">
        <title>Soil Listeria distribution.</title>
        <authorList>
            <person name="Liao J."/>
            <person name="Wiedmann M."/>
        </authorList>
    </citation>
    <scope>NUCLEOTIDE SEQUENCE [LARGE SCALE GENOMIC DNA]</scope>
    <source>
        <strain evidence="2 3">FSL L7-1299</strain>
    </source>
</reference>
<dbReference type="GO" id="GO:0003677">
    <property type="term" value="F:DNA binding"/>
    <property type="evidence" value="ECO:0007669"/>
    <property type="project" value="InterPro"/>
</dbReference>
<name>A0A842AI41_9LIST</name>
<dbReference type="InterPro" id="IPR010093">
    <property type="entry name" value="SinI_DNA-bd"/>
</dbReference>
<accession>A0A842AI41</accession>
<organism evidence="2 3">
    <name type="scientific">Listeria booriae</name>
    <dbReference type="NCBI Taxonomy" id="1552123"/>
    <lineage>
        <taxon>Bacteria</taxon>
        <taxon>Bacillati</taxon>
        <taxon>Bacillota</taxon>
        <taxon>Bacilli</taxon>
        <taxon>Bacillales</taxon>
        <taxon>Listeriaceae</taxon>
        <taxon>Listeria</taxon>
    </lineage>
</organism>
<feature type="domain" description="Helix-turn-helix" evidence="1">
    <location>
        <begin position="19"/>
        <end position="65"/>
    </location>
</feature>
<dbReference type="InterPro" id="IPR041657">
    <property type="entry name" value="HTH_17"/>
</dbReference>
<dbReference type="InterPro" id="IPR009061">
    <property type="entry name" value="DNA-bd_dom_put_sf"/>
</dbReference>
<dbReference type="Proteomes" id="UP000574104">
    <property type="component" value="Unassembled WGS sequence"/>
</dbReference>
<dbReference type="Pfam" id="PF12728">
    <property type="entry name" value="HTH_17"/>
    <property type="match status" value="1"/>
</dbReference>
<dbReference type="AlphaFoldDB" id="A0A842AI41"/>
<gene>
    <name evidence="2" type="ORF">HB904_04130</name>
</gene>
<evidence type="ECO:0000313" key="3">
    <source>
        <dbReference type="Proteomes" id="UP000574104"/>
    </source>
</evidence>
<dbReference type="EMBL" id="JAARSH010000002">
    <property type="protein sequence ID" value="MBC1615361.1"/>
    <property type="molecule type" value="Genomic_DNA"/>
</dbReference>
<protein>
    <submittedName>
        <fullName evidence="2">Helix-turn-helix domain-containing protein</fullName>
    </submittedName>
</protein>
<evidence type="ECO:0000259" key="1">
    <source>
        <dbReference type="Pfam" id="PF12728"/>
    </source>
</evidence>